<organism evidence="1">
    <name type="scientific">marine sediment metagenome</name>
    <dbReference type="NCBI Taxonomy" id="412755"/>
    <lineage>
        <taxon>unclassified sequences</taxon>
        <taxon>metagenomes</taxon>
        <taxon>ecological metagenomes</taxon>
    </lineage>
</organism>
<protein>
    <submittedName>
        <fullName evidence="1">Uncharacterized protein</fullName>
    </submittedName>
</protein>
<comment type="caution">
    <text evidence="1">The sequence shown here is derived from an EMBL/GenBank/DDBJ whole genome shotgun (WGS) entry which is preliminary data.</text>
</comment>
<feature type="non-terminal residue" evidence="1">
    <location>
        <position position="1"/>
    </location>
</feature>
<name>X1EPZ3_9ZZZZ</name>
<reference evidence="1" key="1">
    <citation type="journal article" date="2014" name="Front. Microbiol.">
        <title>High frequency of phylogenetically diverse reductive dehalogenase-homologous genes in deep subseafloor sedimentary metagenomes.</title>
        <authorList>
            <person name="Kawai M."/>
            <person name="Futagami T."/>
            <person name="Toyoda A."/>
            <person name="Takaki Y."/>
            <person name="Nishi S."/>
            <person name="Hori S."/>
            <person name="Arai W."/>
            <person name="Tsubouchi T."/>
            <person name="Morono Y."/>
            <person name="Uchiyama I."/>
            <person name="Ito T."/>
            <person name="Fujiyama A."/>
            <person name="Inagaki F."/>
            <person name="Takami H."/>
        </authorList>
    </citation>
    <scope>NUCLEOTIDE SEQUENCE</scope>
    <source>
        <strain evidence="1">Expedition CK06-06</strain>
    </source>
</reference>
<dbReference type="EMBL" id="BART01039104">
    <property type="protein sequence ID" value="GAH10718.1"/>
    <property type="molecule type" value="Genomic_DNA"/>
</dbReference>
<accession>X1EPZ3</accession>
<feature type="non-terminal residue" evidence="1">
    <location>
        <position position="125"/>
    </location>
</feature>
<dbReference type="AlphaFoldDB" id="X1EPZ3"/>
<evidence type="ECO:0000313" key="1">
    <source>
        <dbReference type="EMBL" id="GAH10718.1"/>
    </source>
</evidence>
<gene>
    <name evidence="1" type="ORF">S01H4_64471</name>
</gene>
<sequence length="125" mass="13915">GVDKLISQKATITPYKPTGKWGIYDEDGIHIDDYFVLAVKYNLTPQSFGMSADKYYELRNTYVFNDQDSLDPTYPFETDFQIVSEMTAIQSVKLSFKIRNFRAYSTGVPSGGGHTTPSGGGHTTP</sequence>
<proteinExistence type="predicted"/>